<evidence type="ECO:0008006" key="3">
    <source>
        <dbReference type="Google" id="ProtNLM"/>
    </source>
</evidence>
<gene>
    <name evidence="1" type="ordered locus">FraEuI1c_3795</name>
</gene>
<dbReference type="KEGG" id="fri:FraEuI1c_3795"/>
<evidence type="ECO:0000313" key="2">
    <source>
        <dbReference type="Proteomes" id="UP000002484"/>
    </source>
</evidence>
<accession>E3J423</accession>
<dbReference type="InterPro" id="IPR018644">
    <property type="entry name" value="DUF2071"/>
</dbReference>
<sequence>MTVESVPAGAGPGECPFTVERPVMRQRWERLTFLHWAYEPAAVQALLPAGLEAETCAGAAWVSLVPFFMRVTTGRRGLGVPWASYFPETNVRTYVRDEQGRPGIWFFSLDAARFGAVATARTTYRLPYFWSAMRLDEDRPDGDAVAGTTTYTCRRRWPGPGGAASRADATSRVVVRPGEPIAPARLDDRDHFLTARFRLFSPVRSGAPRTARAWHLPWPLHSAELLDLDDALLTAAGLPAPAGEPLVHYSPGVDVRIGRPEA</sequence>
<dbReference type="OrthoDB" id="150993at2"/>
<dbReference type="RefSeq" id="WP_013424920.1">
    <property type="nucleotide sequence ID" value="NC_014666.1"/>
</dbReference>
<dbReference type="EMBL" id="CP002299">
    <property type="protein sequence ID" value="ADP81802.1"/>
    <property type="molecule type" value="Genomic_DNA"/>
</dbReference>
<dbReference type="HOGENOM" id="CLU_081757_1_0_11"/>
<evidence type="ECO:0000313" key="1">
    <source>
        <dbReference type="EMBL" id="ADP81802.1"/>
    </source>
</evidence>
<dbReference type="InterPro" id="IPR023375">
    <property type="entry name" value="ADC_dom_sf"/>
</dbReference>
<dbReference type="Proteomes" id="UP000002484">
    <property type="component" value="Chromosome"/>
</dbReference>
<name>E3J423_PSEI1</name>
<dbReference type="InParanoid" id="E3J423"/>
<reference evidence="1 2" key="1">
    <citation type="submission" date="2010-10" db="EMBL/GenBank/DDBJ databases">
        <title>Complete sequence of Frankia sp. EuI1c.</title>
        <authorList>
            <consortium name="US DOE Joint Genome Institute"/>
            <person name="Lucas S."/>
            <person name="Copeland A."/>
            <person name="Lapidus A."/>
            <person name="Cheng J.-F."/>
            <person name="Bruce D."/>
            <person name="Goodwin L."/>
            <person name="Pitluck S."/>
            <person name="Chertkov O."/>
            <person name="Detter J.C."/>
            <person name="Han C."/>
            <person name="Tapia R."/>
            <person name="Land M."/>
            <person name="Hauser L."/>
            <person name="Jeffries C."/>
            <person name="Kyrpides N."/>
            <person name="Ivanova N."/>
            <person name="Mikhailova N."/>
            <person name="Beauchemin N."/>
            <person name="Sen A."/>
            <person name="Sur S.A."/>
            <person name="Gtari M."/>
            <person name="Wall L."/>
            <person name="Tisa L."/>
            <person name="Woyke T."/>
        </authorList>
    </citation>
    <scope>NUCLEOTIDE SEQUENCE [LARGE SCALE GENOMIC DNA]</scope>
    <source>
        <strain evidence="2">DSM 45817 / CECT 9037 / EuI1c</strain>
    </source>
</reference>
<proteinExistence type="predicted"/>
<dbReference type="AlphaFoldDB" id="E3J423"/>
<organism evidence="1 2">
    <name type="scientific">Pseudofrankia inefficax (strain DSM 45817 / CECT 9037 / DDB 130130 / EuI1c)</name>
    <name type="common">Frankia inefficax</name>
    <dbReference type="NCBI Taxonomy" id="298654"/>
    <lineage>
        <taxon>Bacteria</taxon>
        <taxon>Bacillati</taxon>
        <taxon>Actinomycetota</taxon>
        <taxon>Actinomycetes</taxon>
        <taxon>Frankiales</taxon>
        <taxon>Frankiaceae</taxon>
        <taxon>Pseudofrankia</taxon>
    </lineage>
</organism>
<dbReference type="PANTHER" id="PTHR39186:SF1">
    <property type="entry name" value="DUF2071 DOMAIN-CONTAINING PROTEIN"/>
    <property type="match status" value="1"/>
</dbReference>
<keyword evidence="2" id="KW-1185">Reference proteome</keyword>
<dbReference type="STRING" id="298654.FraEuI1c_3795"/>
<dbReference type="SUPFAM" id="SSF160104">
    <property type="entry name" value="Acetoacetate decarboxylase-like"/>
    <property type="match status" value="1"/>
</dbReference>
<dbReference type="Pfam" id="PF09844">
    <property type="entry name" value="DUF2071"/>
    <property type="match status" value="1"/>
</dbReference>
<dbReference type="PANTHER" id="PTHR39186">
    <property type="entry name" value="DUF2071 FAMILY PROTEIN"/>
    <property type="match status" value="1"/>
</dbReference>
<protein>
    <recommendedName>
        <fullName evidence="3">DUF2071 domain-containing protein</fullName>
    </recommendedName>
</protein>
<dbReference type="eggNOG" id="COG3361">
    <property type="taxonomic scope" value="Bacteria"/>
</dbReference>